<sequence length="146" mass="16101">MFNFTIDPHRKLIRTTFSGFLTADEVMEWSRQEQAAVVAMGCGSGGFLLLVDSSGCAIQTQEVIGLFQQLVATSEYKARRIAIMRGSSLTRMQTRRIAGDKDYIGHFETITEAEEWLFADMPRAVLGRATAGGDPKPAVRAQAARK</sequence>
<evidence type="ECO:0008006" key="3">
    <source>
        <dbReference type="Google" id="ProtNLM"/>
    </source>
</evidence>
<name>A0ABY7NLX2_9SPHN</name>
<keyword evidence="2" id="KW-1185">Reference proteome</keyword>
<organism evidence="1 2">
    <name type="scientific">Sphingomonas abietis</name>
    <dbReference type="NCBI Taxonomy" id="3012344"/>
    <lineage>
        <taxon>Bacteria</taxon>
        <taxon>Pseudomonadati</taxon>
        <taxon>Pseudomonadota</taxon>
        <taxon>Alphaproteobacteria</taxon>
        <taxon>Sphingomonadales</taxon>
        <taxon>Sphingomonadaceae</taxon>
        <taxon>Sphingomonas</taxon>
    </lineage>
</organism>
<proteinExistence type="predicted"/>
<dbReference type="EMBL" id="CP115174">
    <property type="protein sequence ID" value="WBO22353.1"/>
    <property type="molecule type" value="Genomic_DNA"/>
</dbReference>
<accession>A0ABY7NLX2</accession>
<reference evidence="1 2" key="1">
    <citation type="submission" date="2022-12" db="EMBL/GenBank/DDBJ databases">
        <title>Sphingomonas abieness sp. nov., an endophytic bacterium isolated from Abies koreana.</title>
        <authorList>
            <person name="Jiang L."/>
            <person name="Lee J."/>
        </authorList>
    </citation>
    <scope>NUCLEOTIDE SEQUENCE [LARGE SCALE GENOMIC DNA]</scope>
    <source>
        <strain evidence="2">PAMB 00755</strain>
    </source>
</reference>
<dbReference type="Proteomes" id="UP001210865">
    <property type="component" value="Chromosome"/>
</dbReference>
<gene>
    <name evidence="1" type="ORF">PBT88_19805</name>
</gene>
<protein>
    <recommendedName>
        <fullName evidence="3">STAS/SEC14 domain-containing protein</fullName>
    </recommendedName>
</protein>
<evidence type="ECO:0000313" key="2">
    <source>
        <dbReference type="Proteomes" id="UP001210865"/>
    </source>
</evidence>
<evidence type="ECO:0000313" key="1">
    <source>
        <dbReference type="EMBL" id="WBO22353.1"/>
    </source>
</evidence>
<dbReference type="RefSeq" id="WP_270076999.1">
    <property type="nucleotide sequence ID" value="NZ_CP115174.1"/>
</dbReference>